<evidence type="ECO:0000256" key="2">
    <source>
        <dbReference type="ARBA" id="ARBA00004443"/>
    </source>
</evidence>
<keyword evidence="12" id="KW-0460">Magnesium</keyword>
<feature type="compositionally biased region" description="Low complexity" evidence="19">
    <location>
        <begin position="76"/>
        <end position="106"/>
    </location>
</feature>
<evidence type="ECO:0000313" key="21">
    <source>
        <dbReference type="Proteomes" id="UP000217199"/>
    </source>
</evidence>
<comment type="cofactor">
    <cofactor evidence="1">
        <name>Mg(2+)</name>
        <dbReference type="ChEBI" id="CHEBI:18420"/>
    </cofactor>
</comment>
<comment type="subcellular location">
    <subcellularLocation>
        <location evidence="2">Mitochondrion inner membrane</location>
        <topology evidence="2">Peripheral membrane protein</topology>
        <orientation evidence="2">Matrix side</orientation>
    </subcellularLocation>
</comment>
<dbReference type="GO" id="GO:0032049">
    <property type="term" value="P:cardiolipin biosynthetic process"/>
    <property type="evidence" value="ECO:0007669"/>
    <property type="project" value="InterPro"/>
</dbReference>
<dbReference type="UniPathway" id="UPA00557">
    <property type="reaction ID" value="UER00614"/>
</dbReference>
<gene>
    <name evidence="20" type="ORF">PNOK_0698600</name>
</gene>
<evidence type="ECO:0000256" key="19">
    <source>
        <dbReference type="SAM" id="MobiDB-lite"/>
    </source>
</evidence>
<evidence type="ECO:0000313" key="20">
    <source>
        <dbReference type="EMBL" id="PAV16922.1"/>
    </source>
</evidence>
<comment type="pathway">
    <text evidence="4">Lipid metabolism.</text>
</comment>
<evidence type="ECO:0000256" key="14">
    <source>
        <dbReference type="ARBA" id="ARBA00023128"/>
    </source>
</evidence>
<evidence type="ECO:0000256" key="13">
    <source>
        <dbReference type="ARBA" id="ARBA00023098"/>
    </source>
</evidence>
<dbReference type="GO" id="GO:0016024">
    <property type="term" value="P:CDP-diacylglycerol biosynthetic process"/>
    <property type="evidence" value="ECO:0007669"/>
    <property type="project" value="UniProtKB-UniPathway"/>
</dbReference>
<evidence type="ECO:0000256" key="4">
    <source>
        <dbReference type="ARBA" id="ARBA00005189"/>
    </source>
</evidence>
<feature type="region of interest" description="Disordered" evidence="19">
    <location>
        <begin position="22"/>
        <end position="106"/>
    </location>
</feature>
<evidence type="ECO:0000256" key="18">
    <source>
        <dbReference type="ARBA" id="ARBA00029893"/>
    </source>
</evidence>
<evidence type="ECO:0000256" key="5">
    <source>
        <dbReference type="ARBA" id="ARBA00005458"/>
    </source>
</evidence>
<keyword evidence="10" id="KW-0548">Nucleotidyltransferase</keyword>
<dbReference type="STRING" id="2282107.A0A286UBF1"/>
<evidence type="ECO:0000256" key="15">
    <source>
        <dbReference type="ARBA" id="ARBA00023136"/>
    </source>
</evidence>
<dbReference type="PANTHER" id="PTHR13619:SF0">
    <property type="entry name" value="PHOSPHATIDATE CYTIDYLYLTRANSFERASE, MITOCHONDRIAL"/>
    <property type="match status" value="1"/>
</dbReference>
<comment type="similarity">
    <text evidence="5">Belongs to the TAM41 family.</text>
</comment>
<evidence type="ECO:0000256" key="12">
    <source>
        <dbReference type="ARBA" id="ARBA00022842"/>
    </source>
</evidence>
<dbReference type="PANTHER" id="PTHR13619">
    <property type="entry name" value="PHOSPHATIDATE CYTIDYLYLTRANSFERASE, MITOCHONDRIAL"/>
    <property type="match status" value="1"/>
</dbReference>
<reference evidence="20 21" key="1">
    <citation type="journal article" date="2017" name="Mol. Ecol.">
        <title>Comparative and population genomic landscape of Phellinus noxius: A hypervariable fungus causing root rot in trees.</title>
        <authorList>
            <person name="Chung C.L."/>
            <person name="Lee T.J."/>
            <person name="Akiba M."/>
            <person name="Lee H.H."/>
            <person name="Kuo T.H."/>
            <person name="Liu D."/>
            <person name="Ke H.M."/>
            <person name="Yokoi T."/>
            <person name="Roa M.B."/>
            <person name="Lu M.J."/>
            <person name="Chang Y.Y."/>
            <person name="Ann P.J."/>
            <person name="Tsai J.N."/>
            <person name="Chen C.Y."/>
            <person name="Tzean S.S."/>
            <person name="Ota Y."/>
            <person name="Hattori T."/>
            <person name="Sahashi N."/>
            <person name="Liou R.F."/>
            <person name="Kikuchi T."/>
            <person name="Tsai I.J."/>
        </authorList>
    </citation>
    <scope>NUCLEOTIDE SEQUENCE [LARGE SCALE GENOMIC DNA]</scope>
    <source>
        <strain evidence="20 21">FFPRI411160</strain>
    </source>
</reference>
<evidence type="ECO:0000256" key="11">
    <source>
        <dbReference type="ARBA" id="ARBA00022792"/>
    </source>
</evidence>
<evidence type="ECO:0000256" key="3">
    <source>
        <dbReference type="ARBA" id="ARBA00005119"/>
    </source>
</evidence>
<evidence type="ECO:0000256" key="9">
    <source>
        <dbReference type="ARBA" id="ARBA00022679"/>
    </source>
</evidence>
<dbReference type="EC" id="2.7.7.41" evidence="6"/>
<accession>A0A286UBF1</accession>
<keyword evidence="16" id="KW-0594">Phospholipid biosynthesis</keyword>
<evidence type="ECO:0000256" key="8">
    <source>
        <dbReference type="ARBA" id="ARBA00022516"/>
    </source>
</evidence>
<dbReference type="Pfam" id="PF09139">
    <property type="entry name" value="Tam41_Mmp37"/>
    <property type="match status" value="1"/>
</dbReference>
<comment type="caution">
    <text evidence="20">The sequence shown here is derived from an EMBL/GenBank/DDBJ whole genome shotgun (WGS) entry which is preliminary data.</text>
</comment>
<dbReference type="PIRSF" id="PIRSF028840">
    <property type="entry name" value="Mmp37"/>
    <property type="match status" value="1"/>
</dbReference>
<dbReference type="AlphaFoldDB" id="A0A286UBF1"/>
<keyword evidence="21" id="KW-1185">Reference proteome</keyword>
<evidence type="ECO:0000256" key="16">
    <source>
        <dbReference type="ARBA" id="ARBA00023209"/>
    </source>
</evidence>
<keyword evidence="8" id="KW-0444">Lipid biosynthesis</keyword>
<keyword evidence="9" id="KW-0808">Transferase</keyword>
<evidence type="ECO:0000256" key="1">
    <source>
        <dbReference type="ARBA" id="ARBA00001946"/>
    </source>
</evidence>
<dbReference type="FunCoup" id="A0A286UBF1">
    <property type="interactions" value="422"/>
</dbReference>
<keyword evidence="15" id="KW-0472">Membrane</keyword>
<dbReference type="InterPro" id="IPR015222">
    <property type="entry name" value="Tam41"/>
</dbReference>
<name>A0A286UBF1_9AGAM</name>
<keyword evidence="13" id="KW-0443">Lipid metabolism</keyword>
<proteinExistence type="inferred from homology"/>
<protein>
    <recommendedName>
        <fullName evidence="7">Phosphatidate cytidylyltransferase, mitochondrial</fullName>
        <ecNumber evidence="6">2.7.7.41</ecNumber>
    </recommendedName>
    <alternativeName>
        <fullName evidence="18">CDP-diacylglycerol synthase</fullName>
    </alternativeName>
</protein>
<evidence type="ECO:0000256" key="10">
    <source>
        <dbReference type="ARBA" id="ARBA00022695"/>
    </source>
</evidence>
<keyword evidence="11" id="KW-0999">Mitochondrion inner membrane</keyword>
<sequence length="460" mass="50619">MLPSSSSSLRCVRRLPTALARSFATATEHSSSSASASSSSSSSAATSAATASGLPPLQKPQSNPIRARTRLNPQPRSTSSSTTTSSTSTANTTSATTTTATTSRTGHRSTFALASLPPNFGQNQLLSVSSSTRALLEDVVAQFRAPIRYAFAYGSGVFEQDGYTKMKEEGRTPMLDFMFAVRHPDHWHSINMSQFPGHYPLHARALGSDFVSKVQEVGPGVWFNTHVTVNGVTIKYGVTSIDNLCSDLLMWDSLYLAGRMHKPLRIIKDDARVRLTQQVNLTSALRTALLTLPAQFTERELFEKITSISYDGDPRMFLPAENRSKISNIVTKQSPQFKELYQRLAVGLPGVHWGLYSEKIEQDLSVQTRAVHVRKLPEVLRRRVVRRYEGRDGFPTREADESAFWLKVAGDEGLQDVLSSEMRGIVRYPAAVQTVKGLVSAGVGKSLRYSAEKVGKWWRG</sequence>
<keyword evidence="17" id="KW-1208">Phospholipid metabolism</keyword>
<feature type="compositionally biased region" description="Low complexity" evidence="19">
    <location>
        <begin position="22"/>
        <end position="52"/>
    </location>
</feature>
<dbReference type="GO" id="GO:0004605">
    <property type="term" value="F:phosphatidate cytidylyltransferase activity"/>
    <property type="evidence" value="ECO:0007669"/>
    <property type="project" value="UniProtKB-EC"/>
</dbReference>
<keyword evidence="14" id="KW-0496">Mitochondrion</keyword>
<organism evidence="20 21">
    <name type="scientific">Pyrrhoderma noxium</name>
    <dbReference type="NCBI Taxonomy" id="2282107"/>
    <lineage>
        <taxon>Eukaryota</taxon>
        <taxon>Fungi</taxon>
        <taxon>Dikarya</taxon>
        <taxon>Basidiomycota</taxon>
        <taxon>Agaricomycotina</taxon>
        <taxon>Agaricomycetes</taxon>
        <taxon>Hymenochaetales</taxon>
        <taxon>Hymenochaetaceae</taxon>
        <taxon>Pyrrhoderma</taxon>
    </lineage>
</organism>
<dbReference type="Proteomes" id="UP000217199">
    <property type="component" value="Unassembled WGS sequence"/>
</dbReference>
<evidence type="ECO:0000256" key="6">
    <source>
        <dbReference type="ARBA" id="ARBA00012487"/>
    </source>
</evidence>
<dbReference type="OrthoDB" id="341477at2759"/>
<evidence type="ECO:0000256" key="17">
    <source>
        <dbReference type="ARBA" id="ARBA00023264"/>
    </source>
</evidence>
<dbReference type="InParanoid" id="A0A286UBF1"/>
<dbReference type="EMBL" id="NBII01000007">
    <property type="protein sequence ID" value="PAV16922.1"/>
    <property type="molecule type" value="Genomic_DNA"/>
</dbReference>
<dbReference type="GO" id="GO:0005743">
    <property type="term" value="C:mitochondrial inner membrane"/>
    <property type="evidence" value="ECO:0007669"/>
    <property type="project" value="UniProtKB-SubCell"/>
</dbReference>
<evidence type="ECO:0000256" key="7">
    <source>
        <dbReference type="ARBA" id="ARBA00018337"/>
    </source>
</evidence>
<comment type="pathway">
    <text evidence="3">Phospholipid metabolism; CDP-diacylglycerol biosynthesis; CDP-diacylglycerol from sn-glycerol 3-phosphate: step 3/3.</text>
</comment>